<evidence type="ECO:0000313" key="3">
    <source>
        <dbReference type="EMBL" id="CAA9585914.1"/>
    </source>
</evidence>
<proteinExistence type="predicted"/>
<name>A0A6J4VV85_9BACT</name>
<feature type="compositionally biased region" description="Basic and acidic residues" evidence="1">
    <location>
        <begin position="57"/>
        <end position="75"/>
    </location>
</feature>
<organism evidence="3">
    <name type="scientific">uncultured Thermomicrobiales bacterium</name>
    <dbReference type="NCBI Taxonomy" id="1645740"/>
    <lineage>
        <taxon>Bacteria</taxon>
        <taxon>Pseudomonadati</taxon>
        <taxon>Thermomicrobiota</taxon>
        <taxon>Thermomicrobia</taxon>
        <taxon>Thermomicrobiales</taxon>
        <taxon>environmental samples</taxon>
    </lineage>
</organism>
<evidence type="ECO:0008006" key="4">
    <source>
        <dbReference type="Google" id="ProtNLM"/>
    </source>
</evidence>
<dbReference type="EMBL" id="CADCWL010000255">
    <property type="protein sequence ID" value="CAA9585914.1"/>
    <property type="molecule type" value="Genomic_DNA"/>
</dbReference>
<gene>
    <name evidence="3" type="ORF">AVDCRST_MAG19-4639</name>
</gene>
<evidence type="ECO:0000256" key="1">
    <source>
        <dbReference type="SAM" id="MobiDB-lite"/>
    </source>
</evidence>
<accession>A0A6J4VV85</accession>
<evidence type="ECO:0000256" key="2">
    <source>
        <dbReference type="SAM" id="Phobius"/>
    </source>
</evidence>
<feature type="compositionally biased region" description="Basic and acidic residues" evidence="1">
    <location>
        <begin position="21"/>
        <end position="30"/>
    </location>
</feature>
<feature type="compositionally biased region" description="Low complexity" evidence="1">
    <location>
        <begin position="149"/>
        <end position="169"/>
    </location>
</feature>
<sequence length="301" mass="31555">MSNRDPRRPTVSQPEDEGDPPVDRRGRTDVPSRPAAPRPSGELPGVRRSSGFPWRTDGPDAGRGVDDRGVPDRADAVGARDGAGRGAARPVPPVDDPTDPAAWAEVTDAWAADTDDGWDERQGPAALSIAEPVAADRPVLAPETAAPRRVARGVRPPATARPPATGRARAQTREGAGRGLALPSVRLPAGFAGTGLLGDRTALTLLGAAVLSAAVMALVLSSQIPNLAPSLTLHLDAAGIADRFGPPQVLWRLPLLATMATLINLVLAWFLARSDRFAARFLLAATLVVHLIAWVALFDFV</sequence>
<feature type="transmembrane region" description="Helical" evidence="2">
    <location>
        <begin position="277"/>
        <end position="297"/>
    </location>
</feature>
<dbReference type="AlphaFoldDB" id="A0A6J4VV85"/>
<reference evidence="3" key="1">
    <citation type="submission" date="2020-02" db="EMBL/GenBank/DDBJ databases">
        <authorList>
            <person name="Meier V. D."/>
        </authorList>
    </citation>
    <scope>NUCLEOTIDE SEQUENCE</scope>
    <source>
        <strain evidence="3">AVDCRST_MAG19</strain>
    </source>
</reference>
<feature type="region of interest" description="Disordered" evidence="1">
    <location>
        <begin position="149"/>
        <end position="175"/>
    </location>
</feature>
<feature type="transmembrane region" description="Helical" evidence="2">
    <location>
        <begin position="203"/>
        <end position="224"/>
    </location>
</feature>
<keyword evidence="2" id="KW-0812">Transmembrane</keyword>
<keyword evidence="2" id="KW-0472">Membrane</keyword>
<feature type="transmembrane region" description="Helical" evidence="2">
    <location>
        <begin position="249"/>
        <end position="270"/>
    </location>
</feature>
<feature type="region of interest" description="Disordered" evidence="1">
    <location>
        <begin position="1"/>
        <end position="101"/>
    </location>
</feature>
<protein>
    <recommendedName>
        <fullName evidence="4">DUF1648 domain-containing protein</fullName>
    </recommendedName>
</protein>
<keyword evidence="2" id="KW-1133">Transmembrane helix</keyword>